<dbReference type="PANTHER" id="PTHR32046:SF11">
    <property type="entry name" value="IMMUNE-ASSOCIATED NUCLEOTIDE-BINDING PROTEIN 10-LIKE"/>
    <property type="match status" value="1"/>
</dbReference>
<dbReference type="InterPro" id="IPR056072">
    <property type="entry name" value="SNTX_MACPF/CDC-like_dom"/>
</dbReference>
<evidence type="ECO:0000256" key="1">
    <source>
        <dbReference type="SAM" id="Coils"/>
    </source>
</evidence>
<protein>
    <recommendedName>
        <fullName evidence="8">G domain-containing protein</fullName>
    </recommendedName>
</protein>
<dbReference type="InterPro" id="IPR025662">
    <property type="entry name" value="Sigma_54_int_dom_ATP-bd_1"/>
</dbReference>
<gene>
    <name evidence="6" type="ORF">PT974_12419</name>
</gene>
<feature type="domain" description="DUF8206" evidence="5">
    <location>
        <begin position="909"/>
        <end position="989"/>
    </location>
</feature>
<evidence type="ECO:0000259" key="3">
    <source>
        <dbReference type="Pfam" id="PF24674"/>
    </source>
</evidence>
<reference evidence="6 7" key="1">
    <citation type="submission" date="2024-01" db="EMBL/GenBank/DDBJ databases">
        <title>Complete genome of Cladobotryum mycophilum ATHUM6906.</title>
        <authorList>
            <person name="Christinaki A.C."/>
            <person name="Myridakis A.I."/>
            <person name="Kouvelis V.N."/>
        </authorList>
    </citation>
    <scope>NUCLEOTIDE SEQUENCE [LARGE SCALE GENOMIC DNA]</scope>
    <source>
        <strain evidence="6 7">ATHUM6906</strain>
    </source>
</reference>
<feature type="region of interest" description="Disordered" evidence="2">
    <location>
        <begin position="1165"/>
        <end position="1232"/>
    </location>
</feature>
<evidence type="ECO:0008006" key="8">
    <source>
        <dbReference type="Google" id="ProtNLM"/>
    </source>
</evidence>
<keyword evidence="1" id="KW-0175">Coiled coil</keyword>
<dbReference type="Pfam" id="PF24676">
    <property type="entry name" value="DUF7656"/>
    <property type="match status" value="1"/>
</dbReference>
<dbReference type="InterPro" id="IPR056073">
    <property type="entry name" value="DUF7656"/>
</dbReference>
<dbReference type="PROSITE" id="PS00675">
    <property type="entry name" value="SIGMA54_INTERACT_1"/>
    <property type="match status" value="1"/>
</dbReference>
<feature type="domain" description="DUF7656" evidence="4">
    <location>
        <begin position="373"/>
        <end position="472"/>
    </location>
</feature>
<feature type="domain" description="SNTX MACPF/CDC-like" evidence="3">
    <location>
        <begin position="5"/>
        <end position="243"/>
    </location>
</feature>
<evidence type="ECO:0000259" key="5">
    <source>
        <dbReference type="Pfam" id="PF26633"/>
    </source>
</evidence>
<dbReference type="Pfam" id="PF24674">
    <property type="entry name" value="MACPF_SNTX"/>
    <property type="match status" value="1"/>
</dbReference>
<feature type="compositionally biased region" description="Low complexity" evidence="2">
    <location>
        <begin position="1171"/>
        <end position="1199"/>
    </location>
</feature>
<evidence type="ECO:0000259" key="4">
    <source>
        <dbReference type="Pfam" id="PF24676"/>
    </source>
</evidence>
<dbReference type="InterPro" id="IPR058519">
    <property type="entry name" value="DUF8206"/>
</dbReference>
<feature type="coiled-coil region" evidence="1">
    <location>
        <begin position="1016"/>
        <end position="1043"/>
    </location>
</feature>
<dbReference type="InterPro" id="IPR027417">
    <property type="entry name" value="P-loop_NTPase"/>
</dbReference>
<dbReference type="Pfam" id="PF26633">
    <property type="entry name" value="DUF8206"/>
    <property type="match status" value="1"/>
</dbReference>
<organism evidence="6 7">
    <name type="scientific">Cladobotryum mycophilum</name>
    <dbReference type="NCBI Taxonomy" id="491253"/>
    <lineage>
        <taxon>Eukaryota</taxon>
        <taxon>Fungi</taxon>
        <taxon>Dikarya</taxon>
        <taxon>Ascomycota</taxon>
        <taxon>Pezizomycotina</taxon>
        <taxon>Sordariomycetes</taxon>
        <taxon>Hypocreomycetidae</taxon>
        <taxon>Hypocreales</taxon>
        <taxon>Hypocreaceae</taxon>
        <taxon>Cladobotryum</taxon>
    </lineage>
</organism>
<dbReference type="EMBL" id="JAVFKD010000016">
    <property type="protein sequence ID" value="KAK5988277.1"/>
    <property type="molecule type" value="Genomic_DNA"/>
</dbReference>
<proteinExistence type="predicted"/>
<accession>A0ABR0S8W9</accession>
<dbReference type="Gene3D" id="3.40.50.300">
    <property type="entry name" value="P-loop containing nucleotide triphosphate hydrolases"/>
    <property type="match status" value="1"/>
</dbReference>
<dbReference type="PANTHER" id="PTHR32046">
    <property type="entry name" value="G DOMAIN-CONTAINING PROTEIN"/>
    <property type="match status" value="1"/>
</dbReference>
<keyword evidence="7" id="KW-1185">Reference proteome</keyword>
<name>A0ABR0S8W9_9HYPO</name>
<evidence type="ECO:0000313" key="6">
    <source>
        <dbReference type="EMBL" id="KAK5988277.1"/>
    </source>
</evidence>
<dbReference type="SUPFAM" id="SSF52540">
    <property type="entry name" value="P-loop containing nucleoside triphosphate hydrolases"/>
    <property type="match status" value="1"/>
</dbReference>
<dbReference type="Proteomes" id="UP001338125">
    <property type="component" value="Unassembled WGS sequence"/>
</dbReference>
<evidence type="ECO:0000256" key="2">
    <source>
        <dbReference type="SAM" id="MobiDB-lite"/>
    </source>
</evidence>
<comment type="caution">
    <text evidence="6">The sequence shown here is derived from an EMBL/GenBank/DDBJ whole genome shotgun (WGS) entry which is preliminary data.</text>
</comment>
<evidence type="ECO:0000313" key="7">
    <source>
        <dbReference type="Proteomes" id="UP001338125"/>
    </source>
</evidence>
<sequence length="1252" mass="141335">MNELIRPSLRQIASVGTLYDAKSDQFLQASILRQDLPAGNLPLSGHSFDRIFKTLRIREDTALNILSGLVQPQGATIYLQDFEATAGALRGAIHYEVSAASETLVNESLKEAFEWGSNLDPAQTHDCTHVVTGIRWGLQTIVSLNYSGSGGPDQSKDQVAFERDLKALESIIKSAHLGQPNYPAMELSNDITLYSDVLESEGLVLQTTLDVCDFIRIVPDHISQQSNGRGWPISYTLMPITVLHYFISIPGTVRCDMKAITADYLTGFIHLFDEFDACVGKLRNYHTYLEGQRLHLTADHIDEVSKSLRNLEKLKEDTVNDLRHLLVDVRSGNEDLSSLSHLYHHVASGESSPSQLSAIAGQETQKLEFVRSMVALGAKYIGSNGPALEVIKWSHKDMSFHVFHLDSYAMHQQKEWGDNCILLEELIRQKGHVMPVYILDYDTADCETYSALPRISMFNGGKEILTDVLENRRFMAEQCFARFPDGSLDTSSSPRPVKRRFVKVPCPSQSCNSKNLEWKCPRCLTVIEYGFVDSFFYCECGRCVYNAYEFRCNDPKHKVGFVKYDSDTLHKLLSGLNQADYVNILILGETGVGKSTFINSFINYLSYSTLDEAKSADGLASVIPCSFSLQTMDRENPDKGIQEYNVQVGTRDDEADGSKGDSATQRSAVYPVTIGSKTYRLIDTPGIGDTRGISFDKKNMADILETISSYDELHGILILLKSNNARLTITFRFCVKELLTHLHRSAASNMAFGFTNTRISNYTPGDTFGPLKALLEQHSDVGITLSTSTTYCFDSESFRYLAACKQKVPVPNEEDFRRSWDHSSKEAHRLLRYFASTSPHPVTSTLSLNGTRKLISELTTPMANISSQIRKNMRLCDNKLRELADTKLTGENLLKRLRLERIQFEAKRLSKPRTVCKMTVCCDFKDSGKGDGEVVTIYKSHCHAECYLENVKHDVIADPGLIRCAAFAGQATCIRCGHEWQEHLHVLYELKERKVEVMDSEIARQLRRNVSDVTLRETSIDEVKKVNEEYREELEEIQHAAARFCVFLSENAITAINDATLEYLDMLIKNEKDKVEAGRLNGISVYTNEKHLADLESDKQAHIQLVETLKRNIHNPKSPGDRGLDEQGVNELVQKLYKLKHHGADLKRIKYVIDESIEGTYRERPYRVPTSNSGRRSGNWRSKGSRSESSSSYYYPSSSTQKGRRGYRGWNPAEPPRYAEPVETNAQASRLPHEDRGYVSRITRWMPLPFRR</sequence>